<evidence type="ECO:0000256" key="5">
    <source>
        <dbReference type="ARBA" id="ARBA00023002"/>
    </source>
</evidence>
<dbReference type="InterPro" id="IPR036250">
    <property type="entry name" value="AcylCo_DH-like_C"/>
</dbReference>
<keyword evidence="4 6" id="KW-0274">FAD</keyword>
<feature type="domain" description="Acyl-CoA dehydrogenase/oxidase C-terminal" evidence="7">
    <location>
        <begin position="230"/>
        <end position="386"/>
    </location>
</feature>
<dbReference type="EMBL" id="JAKJLQ010000011">
    <property type="protein sequence ID" value="MDF6102365.1"/>
    <property type="molecule type" value="Genomic_DNA"/>
</dbReference>
<dbReference type="Proteomes" id="UP001152308">
    <property type="component" value="Unassembled WGS sequence"/>
</dbReference>
<dbReference type="PANTHER" id="PTHR43292:SF3">
    <property type="entry name" value="ACYL-COA DEHYDROGENASE FADE29"/>
    <property type="match status" value="1"/>
</dbReference>
<evidence type="ECO:0000313" key="11">
    <source>
        <dbReference type="Proteomes" id="UP001152308"/>
    </source>
</evidence>
<name>A0ABT6BWJ8_9ACTN</name>
<evidence type="ECO:0000256" key="6">
    <source>
        <dbReference type="RuleBase" id="RU362125"/>
    </source>
</evidence>
<dbReference type="InterPro" id="IPR009100">
    <property type="entry name" value="AcylCoA_DH/oxidase_NM_dom_sf"/>
</dbReference>
<comment type="similarity">
    <text evidence="2 6">Belongs to the acyl-CoA dehydrogenase family.</text>
</comment>
<evidence type="ECO:0000256" key="3">
    <source>
        <dbReference type="ARBA" id="ARBA00022630"/>
    </source>
</evidence>
<dbReference type="Gene3D" id="2.40.110.10">
    <property type="entry name" value="Butyryl-CoA Dehydrogenase, subunit A, domain 2"/>
    <property type="match status" value="1"/>
</dbReference>
<dbReference type="SUPFAM" id="SSF56645">
    <property type="entry name" value="Acyl-CoA dehydrogenase NM domain-like"/>
    <property type="match status" value="1"/>
</dbReference>
<dbReference type="Pfam" id="PF02771">
    <property type="entry name" value="Acyl-CoA_dh_N"/>
    <property type="match status" value="1"/>
</dbReference>
<gene>
    <name evidence="10" type="ORF">L2299_15015</name>
</gene>
<dbReference type="RefSeq" id="WP_065632543.1">
    <property type="nucleotide sequence ID" value="NZ_CBDRND010000005.1"/>
</dbReference>
<dbReference type="InterPro" id="IPR013786">
    <property type="entry name" value="AcylCoA_DH/ox_N"/>
</dbReference>
<evidence type="ECO:0000259" key="7">
    <source>
        <dbReference type="Pfam" id="PF00441"/>
    </source>
</evidence>
<feature type="domain" description="Acyl-CoA oxidase/dehydrogenase middle" evidence="8">
    <location>
        <begin position="124"/>
        <end position="218"/>
    </location>
</feature>
<accession>A0ABT6BWJ8</accession>
<dbReference type="InterPro" id="IPR009075">
    <property type="entry name" value="AcylCo_DH/oxidase_C"/>
</dbReference>
<keyword evidence="3 6" id="KW-0285">Flavoprotein</keyword>
<evidence type="ECO:0000256" key="4">
    <source>
        <dbReference type="ARBA" id="ARBA00022827"/>
    </source>
</evidence>
<feature type="domain" description="Acyl-CoA dehydrogenase/oxidase N-terminal" evidence="9">
    <location>
        <begin position="7"/>
        <end position="120"/>
    </location>
</feature>
<dbReference type="SUPFAM" id="SSF47203">
    <property type="entry name" value="Acyl-CoA dehydrogenase C-terminal domain-like"/>
    <property type="match status" value="1"/>
</dbReference>
<dbReference type="Gene3D" id="1.10.540.10">
    <property type="entry name" value="Acyl-CoA dehydrogenase/oxidase, N-terminal domain"/>
    <property type="match status" value="1"/>
</dbReference>
<proteinExistence type="inferred from homology"/>
<dbReference type="Gene3D" id="1.20.140.10">
    <property type="entry name" value="Butyryl-CoA Dehydrogenase, subunit A, domain 3"/>
    <property type="match status" value="1"/>
</dbReference>
<dbReference type="Pfam" id="PF00441">
    <property type="entry name" value="Acyl-CoA_dh_1"/>
    <property type="match status" value="1"/>
</dbReference>
<sequence>MDLDFSTEQLEFRDEVRTWLDENKPSEPRPRDAEGIREYDTAWQRTQWEGGWAGIAWPKEYGGGGLTLLQQLIWYEEYAARGFPGIDANFVGLSHAGPTLITRANDAQKSSHLRRILCGESIWCQGFSEPEAGSDLAALRARAVIDGDDLVVNGQKIWTSFATIADYQELLVRTDNTGSKHQGITWVICDMTSPGIEVRPIETIEGGAEFCEVFYDNVRIPLSNVVGEMNDGWSVAMSTLSFERGTAFTANQVRLAKVVEDLIEFARDHVGPDGRRPAIADDEIARRLARARAAVTSLRAMTYVGICRSMQTDTPGPKGSMLKLFYADLAKQVAELALDIIGTDALRSTSRWDENGWVGNYLYAFSQSIGGGTSEIQRNIVGDRVLGLPR</sequence>
<comment type="caution">
    <text evidence="10">The sequence shown here is derived from an EMBL/GenBank/DDBJ whole genome shotgun (WGS) entry which is preliminary data.</text>
</comment>
<dbReference type="InterPro" id="IPR006091">
    <property type="entry name" value="Acyl-CoA_Oxase/DH_mid-dom"/>
</dbReference>
<comment type="cofactor">
    <cofactor evidence="1 6">
        <name>FAD</name>
        <dbReference type="ChEBI" id="CHEBI:57692"/>
    </cofactor>
</comment>
<dbReference type="InterPro" id="IPR052161">
    <property type="entry name" value="Mycobact_Acyl-CoA_DH"/>
</dbReference>
<evidence type="ECO:0000259" key="9">
    <source>
        <dbReference type="Pfam" id="PF02771"/>
    </source>
</evidence>
<reference evidence="10" key="2">
    <citation type="submission" date="2022-01" db="EMBL/GenBank/DDBJ databases">
        <authorList>
            <person name="Sanchez-Suarez J."/>
            <person name="Villamil L."/>
            <person name="Diaz L.E."/>
        </authorList>
    </citation>
    <scope>NUCLEOTIDE SEQUENCE</scope>
    <source>
        <strain evidence="10">EUFUS-Z928</strain>
    </source>
</reference>
<protein>
    <submittedName>
        <fullName evidence="10">Acyl-CoA dehydrogenase family protein</fullName>
    </submittedName>
</protein>
<evidence type="ECO:0000256" key="2">
    <source>
        <dbReference type="ARBA" id="ARBA00009347"/>
    </source>
</evidence>
<keyword evidence="11" id="KW-1185">Reference proteome</keyword>
<dbReference type="InterPro" id="IPR046373">
    <property type="entry name" value="Acyl-CoA_Oxase/DH_mid-dom_sf"/>
</dbReference>
<evidence type="ECO:0000256" key="1">
    <source>
        <dbReference type="ARBA" id="ARBA00001974"/>
    </source>
</evidence>
<dbReference type="InterPro" id="IPR037069">
    <property type="entry name" value="AcylCoA_DH/ox_N_sf"/>
</dbReference>
<dbReference type="PANTHER" id="PTHR43292">
    <property type="entry name" value="ACYL-COA DEHYDROGENASE"/>
    <property type="match status" value="1"/>
</dbReference>
<evidence type="ECO:0000259" key="8">
    <source>
        <dbReference type="Pfam" id="PF02770"/>
    </source>
</evidence>
<dbReference type="Pfam" id="PF02770">
    <property type="entry name" value="Acyl-CoA_dh_M"/>
    <property type="match status" value="1"/>
</dbReference>
<reference evidence="10" key="1">
    <citation type="journal article" date="2022" name="Data Brief">
        <title>Draft genome sequence data of Gordonia hongkongensis strain EUFUS-Z928 isolated from the octocoral Eunicea fusca.</title>
        <authorList>
            <person name="Sanchez-Suarez J."/>
            <person name="Diaz L."/>
            <person name="Melo-Bolivar J."/>
            <person name="Villamil L."/>
        </authorList>
    </citation>
    <scope>NUCLEOTIDE SEQUENCE</scope>
    <source>
        <strain evidence="10">EUFUS-Z928</strain>
    </source>
</reference>
<organism evidence="10 11">
    <name type="scientific">Gordonia hongkongensis</name>
    <dbReference type="NCBI Taxonomy" id="1701090"/>
    <lineage>
        <taxon>Bacteria</taxon>
        <taxon>Bacillati</taxon>
        <taxon>Actinomycetota</taxon>
        <taxon>Actinomycetes</taxon>
        <taxon>Mycobacteriales</taxon>
        <taxon>Gordoniaceae</taxon>
        <taxon>Gordonia</taxon>
    </lineage>
</organism>
<evidence type="ECO:0000313" key="10">
    <source>
        <dbReference type="EMBL" id="MDF6102365.1"/>
    </source>
</evidence>
<keyword evidence="5 6" id="KW-0560">Oxidoreductase</keyword>